<accession>A0A2P5GPA0</accession>
<comment type="caution">
    <text evidence="3">The sequence shown here is derived from an EMBL/GenBank/DDBJ whole genome shotgun (WGS) entry which is preliminary data.</text>
</comment>
<evidence type="ECO:0000313" key="5">
    <source>
        <dbReference type="Proteomes" id="UP000247005"/>
    </source>
</evidence>
<protein>
    <recommendedName>
        <fullName evidence="6">DUF943 domain-containing protein</fullName>
    </recommendedName>
</protein>
<dbReference type="EMBL" id="PQGD01000010">
    <property type="protein sequence ID" value="POP48356.1"/>
    <property type="molecule type" value="Genomic_DNA"/>
</dbReference>
<gene>
    <name evidence="3" type="ORF">CHU32_13900</name>
    <name evidence="2" type="ORF">CHU33_10975</name>
</gene>
<evidence type="ECO:0008006" key="6">
    <source>
        <dbReference type="Google" id="ProtNLM"/>
    </source>
</evidence>
<dbReference type="EMBL" id="PQGE01000008">
    <property type="protein sequence ID" value="POP44969.1"/>
    <property type="molecule type" value="Genomic_DNA"/>
</dbReference>
<evidence type="ECO:0000256" key="1">
    <source>
        <dbReference type="SAM" id="Phobius"/>
    </source>
</evidence>
<dbReference type="Proteomes" id="UP000237073">
    <property type="component" value="Unassembled WGS sequence"/>
</dbReference>
<proteinExistence type="predicted"/>
<keyword evidence="4" id="KW-1185">Reference proteome</keyword>
<sequence>MNIIKKIIDSIFIFIFAGAMLSFAAIKDELLKTNDIIAIKWCYGRDLIQQQVWEKYLGFYLYTEQMEDGRYILRVQVYNTLLSSVFDNYWLNYSKPIAIVADKRTAQKEWGKIVCKADGNIEIGNKGYILPQNFIRWN</sequence>
<organism evidence="3 5">
    <name type="scientific">Superficieibacter electus</name>
    <dbReference type="NCBI Taxonomy" id="2022662"/>
    <lineage>
        <taxon>Bacteria</taxon>
        <taxon>Pseudomonadati</taxon>
        <taxon>Pseudomonadota</taxon>
        <taxon>Gammaproteobacteria</taxon>
        <taxon>Enterobacterales</taxon>
        <taxon>Enterobacteriaceae</taxon>
        <taxon>Superficieibacter</taxon>
    </lineage>
</organism>
<dbReference type="RefSeq" id="WP_103676115.1">
    <property type="nucleotide sequence ID" value="NZ_PQGD01000010.1"/>
</dbReference>
<reference evidence="4 5" key="1">
    <citation type="submission" date="2018-01" db="EMBL/GenBank/DDBJ databases">
        <title>Superficieibacter electus gen. nov., sp. nov., an extended-spectrum beta-lactamase possessing member of the Enterobacteriaceae family, isolated from intensive care unit surfaces.</title>
        <authorList>
            <person name="Potter R.F."/>
            <person name="D'Souza A.W."/>
        </authorList>
    </citation>
    <scope>NUCLEOTIDE SEQUENCE [LARGE SCALE GENOMIC DNA]</scope>
    <source>
        <strain evidence="3 5">BP-1</strain>
        <strain evidence="2 4">BP-2</strain>
    </source>
</reference>
<feature type="transmembrane region" description="Helical" evidence="1">
    <location>
        <begin position="7"/>
        <end position="26"/>
    </location>
</feature>
<name>A0A2P5GPA0_9ENTR</name>
<keyword evidence="1" id="KW-1133">Transmembrane helix</keyword>
<evidence type="ECO:0000313" key="2">
    <source>
        <dbReference type="EMBL" id="POP44969.1"/>
    </source>
</evidence>
<dbReference type="Proteomes" id="UP000247005">
    <property type="component" value="Unassembled WGS sequence"/>
</dbReference>
<keyword evidence="1" id="KW-0472">Membrane</keyword>
<dbReference type="AlphaFoldDB" id="A0A2P5GPA0"/>
<evidence type="ECO:0000313" key="3">
    <source>
        <dbReference type="EMBL" id="POP48356.1"/>
    </source>
</evidence>
<keyword evidence="1" id="KW-0812">Transmembrane</keyword>
<evidence type="ECO:0000313" key="4">
    <source>
        <dbReference type="Proteomes" id="UP000237073"/>
    </source>
</evidence>